<dbReference type="STRING" id="112903.SAMN04490178_11781"/>
<feature type="domain" description="POTRA" evidence="12">
    <location>
        <begin position="84"/>
        <end position="159"/>
    </location>
</feature>
<organism evidence="13 14">
    <name type="scientific">Propionispora vibrioides</name>
    <dbReference type="NCBI Taxonomy" id="112903"/>
    <lineage>
        <taxon>Bacteria</taxon>
        <taxon>Bacillati</taxon>
        <taxon>Bacillota</taxon>
        <taxon>Negativicutes</taxon>
        <taxon>Selenomonadales</taxon>
        <taxon>Sporomusaceae</taxon>
        <taxon>Propionispora</taxon>
    </lineage>
</organism>
<keyword evidence="4" id="KW-1134">Transmembrane beta strand</keyword>
<evidence type="ECO:0000256" key="5">
    <source>
        <dbReference type="ARBA" id="ARBA00022692"/>
    </source>
</evidence>
<dbReference type="InterPro" id="IPR013686">
    <property type="entry name" value="Polypept-transport_assoc_ShlB"/>
</dbReference>
<dbReference type="Pfam" id="PF03865">
    <property type="entry name" value="ShlB"/>
    <property type="match status" value="1"/>
</dbReference>
<evidence type="ECO:0000256" key="6">
    <source>
        <dbReference type="ARBA" id="ARBA00022927"/>
    </source>
</evidence>
<keyword evidence="6" id="KW-0653">Protein transport</keyword>
<evidence type="ECO:0000313" key="14">
    <source>
        <dbReference type="Proteomes" id="UP000198847"/>
    </source>
</evidence>
<evidence type="ECO:0000256" key="9">
    <source>
        <dbReference type="ARBA" id="ARBA00023237"/>
    </source>
</evidence>
<evidence type="ECO:0000256" key="7">
    <source>
        <dbReference type="ARBA" id="ARBA00023065"/>
    </source>
</evidence>
<comment type="similarity">
    <text evidence="2">Belongs to the TPS (TC 1.B.20) family.</text>
</comment>
<sequence length="566" mass="64010">MFKFIHSTSGRRYAALAALLVLTITNTLTAYAQDDSQLDKEELRRRTQQETQERQNRQRQADSFLQKDIKTTDDTTLPEETISFPIHTVHLEGERIQAFSWLQEKLKQYQGRRIGIEGINLIVKRLTNDLIAHGYITTRIAIPEQDLSQGTLRLILIPGIIQSIRFASDGKTGYWQNAFPTRSGDILNLRALEQGLEQLKRVPSQDADMQIEPGEKPGESNIVITLKHTKPWRFSSSLDNSGSRATGKLQASATLSLDNLTNQNDLFYISLNNDAMDDGSFRGTNGSSFYYSLPYGYWTFSLSNSTYDYHQTVLGTNQTFPYSGTSQTTEFRAQRLLHRDQTSKTGAQFRIIKKDSRNYLSDTELPNQRKDVTADELALTHHQYYGKTVLDLDLAYRWGVPWFGAQPDTASGDSPTTRYQLWTLDANLSTPLKLGKKTGQYQISFRAQQTDDVLYTSDQFSIGNQYTVRGFDGEQTLTAENGWYVRNEISLPVHNGKELYLGLDYGRVSGPSAQFLDGHSLSGAVLGLRGSTGRFSYDVNTGWPLHKPATLETSSHPLNFMLNYQY</sequence>
<name>A0A1H8WS77_9FIRM</name>
<protein>
    <submittedName>
        <fullName evidence="13">Hemolysin activation/secretion protein</fullName>
    </submittedName>
</protein>
<evidence type="ECO:0000259" key="12">
    <source>
        <dbReference type="PROSITE" id="PS51779"/>
    </source>
</evidence>
<dbReference type="FunFam" id="2.40.160.50:FF:000009">
    <property type="entry name" value="Putative hemolysin activator protein"/>
    <property type="match status" value="1"/>
</dbReference>
<dbReference type="Gene3D" id="3.10.20.310">
    <property type="entry name" value="membrane protein fhac"/>
    <property type="match status" value="1"/>
</dbReference>
<reference evidence="13 14" key="1">
    <citation type="submission" date="2016-10" db="EMBL/GenBank/DDBJ databases">
        <authorList>
            <person name="de Groot N.N."/>
        </authorList>
    </citation>
    <scope>NUCLEOTIDE SEQUENCE [LARGE SCALE GENOMIC DNA]</scope>
    <source>
        <strain evidence="13 14">DSM 13305</strain>
    </source>
</reference>
<dbReference type="InterPro" id="IPR051544">
    <property type="entry name" value="TPS_OM_transporter"/>
</dbReference>
<dbReference type="Proteomes" id="UP000198847">
    <property type="component" value="Unassembled WGS sequence"/>
</dbReference>
<dbReference type="InterPro" id="IPR034746">
    <property type="entry name" value="POTRA"/>
</dbReference>
<dbReference type="GO" id="GO:0006811">
    <property type="term" value="P:monoatomic ion transport"/>
    <property type="evidence" value="ECO:0007669"/>
    <property type="project" value="UniProtKB-KW"/>
</dbReference>
<evidence type="ECO:0000256" key="3">
    <source>
        <dbReference type="ARBA" id="ARBA00022448"/>
    </source>
</evidence>
<feature type="chain" id="PRO_5011709220" evidence="11">
    <location>
        <begin position="33"/>
        <end position="566"/>
    </location>
</feature>
<feature type="region of interest" description="Disordered" evidence="10">
    <location>
        <begin position="42"/>
        <end position="70"/>
    </location>
</feature>
<keyword evidence="14" id="KW-1185">Reference proteome</keyword>
<keyword evidence="5" id="KW-0812">Transmembrane</keyword>
<dbReference type="InterPro" id="IPR035251">
    <property type="entry name" value="ShlB_POTRA"/>
</dbReference>
<accession>A0A1H8WS77</accession>
<dbReference type="AlphaFoldDB" id="A0A1H8WS77"/>
<dbReference type="Pfam" id="PF17287">
    <property type="entry name" value="POTRA_3"/>
    <property type="match status" value="1"/>
</dbReference>
<comment type="subcellular location">
    <subcellularLocation>
        <location evidence="1">Cell outer membrane</location>
    </subcellularLocation>
</comment>
<dbReference type="GO" id="GO:0008320">
    <property type="term" value="F:protein transmembrane transporter activity"/>
    <property type="evidence" value="ECO:0007669"/>
    <property type="project" value="TreeGrafter"/>
</dbReference>
<evidence type="ECO:0000256" key="11">
    <source>
        <dbReference type="SAM" id="SignalP"/>
    </source>
</evidence>
<dbReference type="RefSeq" id="WP_091748587.1">
    <property type="nucleotide sequence ID" value="NZ_FODY01000017.1"/>
</dbReference>
<dbReference type="GO" id="GO:0098046">
    <property type="term" value="C:type V protein secretion system complex"/>
    <property type="evidence" value="ECO:0007669"/>
    <property type="project" value="TreeGrafter"/>
</dbReference>
<feature type="signal peptide" evidence="11">
    <location>
        <begin position="1"/>
        <end position="32"/>
    </location>
</feature>
<gene>
    <name evidence="13" type="ORF">SAMN04490178_11781</name>
</gene>
<dbReference type="Pfam" id="PF08479">
    <property type="entry name" value="POTRA_2"/>
    <property type="match status" value="1"/>
</dbReference>
<keyword evidence="9" id="KW-0998">Cell outer membrane</keyword>
<evidence type="ECO:0000256" key="1">
    <source>
        <dbReference type="ARBA" id="ARBA00004442"/>
    </source>
</evidence>
<dbReference type="GO" id="GO:0009279">
    <property type="term" value="C:cell outer membrane"/>
    <property type="evidence" value="ECO:0007669"/>
    <property type="project" value="UniProtKB-SubCell"/>
</dbReference>
<keyword evidence="11" id="KW-0732">Signal</keyword>
<keyword evidence="8" id="KW-0472">Membrane</keyword>
<evidence type="ECO:0000256" key="8">
    <source>
        <dbReference type="ARBA" id="ARBA00023136"/>
    </source>
</evidence>
<dbReference type="PANTHER" id="PTHR34597:SF3">
    <property type="entry name" value="OUTER MEMBRANE TRANSPORTER CDIB"/>
    <property type="match status" value="1"/>
</dbReference>
<proteinExistence type="inferred from homology"/>
<evidence type="ECO:0000313" key="13">
    <source>
        <dbReference type="EMBL" id="SEP30530.1"/>
    </source>
</evidence>
<dbReference type="PANTHER" id="PTHR34597">
    <property type="entry name" value="SLR1661 PROTEIN"/>
    <property type="match status" value="1"/>
</dbReference>
<dbReference type="OrthoDB" id="290122at2"/>
<dbReference type="PROSITE" id="PS51779">
    <property type="entry name" value="POTRA"/>
    <property type="match status" value="1"/>
</dbReference>
<keyword evidence="7" id="KW-0406">Ion transport</keyword>
<dbReference type="PIRSF" id="PIRSF029745">
    <property type="entry name" value="FhaC"/>
    <property type="match status" value="1"/>
</dbReference>
<evidence type="ECO:0000256" key="4">
    <source>
        <dbReference type="ARBA" id="ARBA00022452"/>
    </source>
</evidence>
<evidence type="ECO:0000256" key="2">
    <source>
        <dbReference type="ARBA" id="ARBA00009055"/>
    </source>
</evidence>
<keyword evidence="3" id="KW-0813">Transport</keyword>
<dbReference type="Gene3D" id="2.40.160.50">
    <property type="entry name" value="membrane protein fhac: a member of the omp85/tpsb transporter family"/>
    <property type="match status" value="1"/>
</dbReference>
<dbReference type="EMBL" id="FODY01000017">
    <property type="protein sequence ID" value="SEP30530.1"/>
    <property type="molecule type" value="Genomic_DNA"/>
</dbReference>
<dbReference type="InterPro" id="IPR005565">
    <property type="entry name" value="Hemolysn_activator_HlyB_C"/>
</dbReference>
<evidence type="ECO:0000256" key="10">
    <source>
        <dbReference type="SAM" id="MobiDB-lite"/>
    </source>
</evidence>
<dbReference type="GO" id="GO:0046819">
    <property type="term" value="P:protein secretion by the type V secretion system"/>
    <property type="evidence" value="ECO:0007669"/>
    <property type="project" value="TreeGrafter"/>
</dbReference>
<dbReference type="InterPro" id="IPR027282">
    <property type="entry name" value="TPS"/>
</dbReference>